<proteinExistence type="predicted"/>
<protein>
    <submittedName>
        <fullName evidence="1">Uncharacterized protein</fullName>
    </submittedName>
</protein>
<name>A0A9P6NCT8_9BASI</name>
<dbReference type="Proteomes" id="UP000886653">
    <property type="component" value="Unassembled WGS sequence"/>
</dbReference>
<keyword evidence="2" id="KW-1185">Reference proteome</keyword>
<evidence type="ECO:0000313" key="1">
    <source>
        <dbReference type="EMBL" id="KAG0143759.1"/>
    </source>
</evidence>
<dbReference type="EMBL" id="MU167311">
    <property type="protein sequence ID" value="KAG0143759.1"/>
    <property type="molecule type" value="Genomic_DNA"/>
</dbReference>
<gene>
    <name evidence="1" type="ORF">CROQUDRAFT_167906</name>
</gene>
<accession>A0A9P6NCT8</accession>
<evidence type="ECO:0000313" key="2">
    <source>
        <dbReference type="Proteomes" id="UP000886653"/>
    </source>
</evidence>
<comment type="caution">
    <text evidence="1">The sequence shown here is derived from an EMBL/GenBank/DDBJ whole genome shotgun (WGS) entry which is preliminary data.</text>
</comment>
<dbReference type="AlphaFoldDB" id="A0A9P6NCT8"/>
<organism evidence="1 2">
    <name type="scientific">Cronartium quercuum f. sp. fusiforme G11</name>
    <dbReference type="NCBI Taxonomy" id="708437"/>
    <lineage>
        <taxon>Eukaryota</taxon>
        <taxon>Fungi</taxon>
        <taxon>Dikarya</taxon>
        <taxon>Basidiomycota</taxon>
        <taxon>Pucciniomycotina</taxon>
        <taxon>Pucciniomycetes</taxon>
        <taxon>Pucciniales</taxon>
        <taxon>Coleosporiaceae</taxon>
        <taxon>Cronartium</taxon>
    </lineage>
</organism>
<sequence>MKPMMTYSLFPKGSRVLGCCLCSHAFAHAEGDQTLRQNKECSIDFFGRRSLNDSYYNHRSGAPLFPVGRNLKLFLIFWRMLVVMTCWI</sequence>
<reference evidence="1" key="1">
    <citation type="submission" date="2013-11" db="EMBL/GenBank/DDBJ databases">
        <title>Genome sequence of the fusiform rust pathogen reveals effectors for host alternation and coevolution with pine.</title>
        <authorList>
            <consortium name="DOE Joint Genome Institute"/>
            <person name="Smith K."/>
            <person name="Pendleton A."/>
            <person name="Kubisiak T."/>
            <person name="Anderson C."/>
            <person name="Salamov A."/>
            <person name="Aerts A."/>
            <person name="Riley R."/>
            <person name="Clum A."/>
            <person name="Lindquist E."/>
            <person name="Ence D."/>
            <person name="Campbell M."/>
            <person name="Kronenberg Z."/>
            <person name="Feau N."/>
            <person name="Dhillon B."/>
            <person name="Hamelin R."/>
            <person name="Burleigh J."/>
            <person name="Smith J."/>
            <person name="Yandell M."/>
            <person name="Nelson C."/>
            <person name="Grigoriev I."/>
            <person name="Davis J."/>
        </authorList>
    </citation>
    <scope>NUCLEOTIDE SEQUENCE</scope>
    <source>
        <strain evidence="1">G11</strain>
    </source>
</reference>